<dbReference type="GeneID" id="63771275"/>
<feature type="region of interest" description="Disordered" evidence="1">
    <location>
        <begin position="67"/>
        <end position="86"/>
    </location>
</feature>
<reference evidence="2 3" key="1">
    <citation type="submission" date="2016-07" db="EMBL/GenBank/DDBJ databases">
        <title>Pervasive Adenine N6-methylation of Active Genes in Fungi.</title>
        <authorList>
            <consortium name="DOE Joint Genome Institute"/>
            <person name="Mondo S.J."/>
            <person name="Dannebaum R.O."/>
            <person name="Kuo R.C."/>
            <person name="Labutti K."/>
            <person name="Haridas S."/>
            <person name="Kuo A."/>
            <person name="Salamov A."/>
            <person name="Ahrendt S.R."/>
            <person name="Lipzen A."/>
            <person name="Sullivan W."/>
            <person name="Andreopoulos W.B."/>
            <person name="Clum A."/>
            <person name="Lindquist E."/>
            <person name="Daum C."/>
            <person name="Ramamoorthy G.K."/>
            <person name="Gryganskyi A."/>
            <person name="Culley D."/>
            <person name="Magnuson J.K."/>
            <person name="James T.Y."/>
            <person name="O'Malley M.A."/>
            <person name="Stajich J.E."/>
            <person name="Spatafora J.W."/>
            <person name="Visel A."/>
            <person name="Grigoriev I.V."/>
        </authorList>
    </citation>
    <scope>NUCLEOTIDE SEQUENCE [LARGE SCALE GENOMIC DNA]</scope>
    <source>
        <strain evidence="2 3">CBS 129021</strain>
    </source>
</reference>
<dbReference type="Proteomes" id="UP000193689">
    <property type="component" value="Unassembled WGS sequence"/>
</dbReference>
<evidence type="ECO:0000256" key="1">
    <source>
        <dbReference type="SAM" id="MobiDB-lite"/>
    </source>
</evidence>
<proteinExistence type="predicted"/>
<comment type="caution">
    <text evidence="2">The sequence shown here is derived from an EMBL/GenBank/DDBJ whole genome shotgun (WGS) entry which is preliminary data.</text>
</comment>
<protein>
    <submittedName>
        <fullName evidence="2">Uncharacterized protein</fullName>
    </submittedName>
</protein>
<dbReference type="OrthoDB" id="5244194at2759"/>
<feature type="non-terminal residue" evidence="2">
    <location>
        <position position="1"/>
    </location>
</feature>
<keyword evidence="3" id="KW-1185">Reference proteome</keyword>
<dbReference type="AlphaFoldDB" id="A0A1Y2EJB0"/>
<dbReference type="InParanoid" id="A0A1Y2EJB0"/>
<evidence type="ECO:0000313" key="2">
    <source>
        <dbReference type="EMBL" id="ORY71650.1"/>
    </source>
</evidence>
<organism evidence="2 3">
    <name type="scientific">Pseudomassariella vexata</name>
    <dbReference type="NCBI Taxonomy" id="1141098"/>
    <lineage>
        <taxon>Eukaryota</taxon>
        <taxon>Fungi</taxon>
        <taxon>Dikarya</taxon>
        <taxon>Ascomycota</taxon>
        <taxon>Pezizomycotina</taxon>
        <taxon>Sordariomycetes</taxon>
        <taxon>Xylariomycetidae</taxon>
        <taxon>Amphisphaeriales</taxon>
        <taxon>Pseudomassariaceae</taxon>
        <taxon>Pseudomassariella</taxon>
    </lineage>
</organism>
<name>A0A1Y2EJB0_9PEZI</name>
<sequence length="86" mass="9618">SSLIKISAFGKHSTSSTLDRLPLLKSPKQKRVPLLFDSIPNQDPVYYPHHQLPHRTSSAVLPLFEGESRRPRQIATGAGSYPFRPP</sequence>
<accession>A0A1Y2EJB0</accession>
<dbReference type="EMBL" id="MCFJ01000001">
    <property type="protein sequence ID" value="ORY71650.1"/>
    <property type="molecule type" value="Genomic_DNA"/>
</dbReference>
<dbReference type="RefSeq" id="XP_040721242.1">
    <property type="nucleotide sequence ID" value="XM_040855063.1"/>
</dbReference>
<evidence type="ECO:0000313" key="3">
    <source>
        <dbReference type="Proteomes" id="UP000193689"/>
    </source>
</evidence>
<gene>
    <name evidence="2" type="ORF">BCR38DRAFT_331539</name>
</gene>